<dbReference type="GO" id="GO:0006166">
    <property type="term" value="P:purine ribonucleoside salvage"/>
    <property type="evidence" value="ECO:0007669"/>
    <property type="project" value="TreeGrafter"/>
</dbReference>
<dbReference type="InterPro" id="IPR016066">
    <property type="entry name" value="A-D-PHexomutase_CS"/>
</dbReference>
<evidence type="ECO:0000256" key="4">
    <source>
        <dbReference type="ARBA" id="ARBA00022723"/>
    </source>
</evidence>
<evidence type="ECO:0000256" key="7">
    <source>
        <dbReference type="RuleBase" id="RU004326"/>
    </source>
</evidence>
<dbReference type="Proteomes" id="UP000198846">
    <property type="component" value="Unassembled WGS sequence"/>
</dbReference>
<keyword evidence="6" id="KW-0413">Isomerase</keyword>
<comment type="similarity">
    <text evidence="2 7">Belongs to the phosphohexose mutase family.</text>
</comment>
<evidence type="ECO:0000256" key="1">
    <source>
        <dbReference type="ARBA" id="ARBA00001946"/>
    </source>
</evidence>
<dbReference type="GO" id="GO:0000287">
    <property type="term" value="F:magnesium ion binding"/>
    <property type="evidence" value="ECO:0007669"/>
    <property type="project" value="InterPro"/>
</dbReference>
<evidence type="ECO:0000313" key="12">
    <source>
        <dbReference type="Proteomes" id="UP000198846"/>
    </source>
</evidence>
<dbReference type="InterPro" id="IPR005841">
    <property type="entry name" value="Alpha-D-phosphohexomutase_SF"/>
</dbReference>
<gene>
    <name evidence="11" type="ORF">SAMN04487990_10680</name>
</gene>
<dbReference type="PRINTS" id="PR00509">
    <property type="entry name" value="PGMPMM"/>
</dbReference>
<dbReference type="AlphaFoldDB" id="A0A1H3Y7C6"/>
<accession>A0A1H3Y7C6</accession>
<dbReference type="PANTHER" id="PTHR45745">
    <property type="entry name" value="PHOSPHOMANNOMUTASE 45A"/>
    <property type="match status" value="1"/>
</dbReference>
<dbReference type="InterPro" id="IPR016055">
    <property type="entry name" value="A-D-PHexomutase_a/b/a-I/II/III"/>
</dbReference>
<evidence type="ECO:0000259" key="8">
    <source>
        <dbReference type="Pfam" id="PF02878"/>
    </source>
</evidence>
<dbReference type="GO" id="GO:0008973">
    <property type="term" value="F:phosphopentomutase activity"/>
    <property type="evidence" value="ECO:0007669"/>
    <property type="project" value="TreeGrafter"/>
</dbReference>
<comment type="cofactor">
    <cofactor evidence="1">
        <name>Mg(2+)</name>
        <dbReference type="ChEBI" id="CHEBI:18420"/>
    </cofactor>
</comment>
<protein>
    <submittedName>
        <fullName evidence="11">Phosphomannomutase</fullName>
    </submittedName>
</protein>
<keyword evidence="4 7" id="KW-0479">Metal-binding</keyword>
<dbReference type="SUPFAM" id="SSF53738">
    <property type="entry name" value="Phosphoglucomutase, first 3 domains"/>
    <property type="match status" value="3"/>
</dbReference>
<keyword evidence="5 7" id="KW-0460">Magnesium</keyword>
<feature type="domain" description="Alpha-D-phosphohexomutase alpha/beta/alpha" evidence="9">
    <location>
        <begin position="214"/>
        <end position="311"/>
    </location>
</feature>
<dbReference type="Pfam" id="PF02880">
    <property type="entry name" value="PGM_PMM_III"/>
    <property type="match status" value="1"/>
</dbReference>
<dbReference type="InterPro" id="IPR005845">
    <property type="entry name" value="A-D-PHexomutase_a/b/a-II"/>
</dbReference>
<evidence type="ECO:0000313" key="11">
    <source>
        <dbReference type="EMBL" id="SEA07505.1"/>
    </source>
</evidence>
<name>A0A1H3Y7C6_BIZPA</name>
<dbReference type="PROSITE" id="PS00710">
    <property type="entry name" value="PGM_PMM"/>
    <property type="match status" value="1"/>
</dbReference>
<keyword evidence="3" id="KW-0597">Phosphoprotein</keyword>
<dbReference type="InterPro" id="IPR005844">
    <property type="entry name" value="A-D-PHexomutase_a/b/a-I"/>
</dbReference>
<evidence type="ECO:0000256" key="6">
    <source>
        <dbReference type="ARBA" id="ARBA00023235"/>
    </source>
</evidence>
<dbReference type="Pfam" id="PF02879">
    <property type="entry name" value="PGM_PMM_II"/>
    <property type="match status" value="1"/>
</dbReference>
<reference evidence="11 12" key="1">
    <citation type="submission" date="2016-10" db="EMBL/GenBank/DDBJ databases">
        <authorList>
            <person name="de Groot N.N."/>
        </authorList>
    </citation>
    <scope>NUCLEOTIDE SEQUENCE [LARGE SCALE GENOMIC DNA]</scope>
    <source>
        <strain evidence="11 12">DSM 23842</strain>
    </source>
</reference>
<dbReference type="InterPro" id="IPR005846">
    <property type="entry name" value="A-D-PHexomutase_a/b/a-III"/>
</dbReference>
<evidence type="ECO:0000256" key="3">
    <source>
        <dbReference type="ARBA" id="ARBA00022553"/>
    </source>
</evidence>
<dbReference type="STRING" id="283786.SAMN04487990_10680"/>
<dbReference type="CDD" id="cd05799">
    <property type="entry name" value="PGM2"/>
    <property type="match status" value="1"/>
</dbReference>
<evidence type="ECO:0000256" key="5">
    <source>
        <dbReference type="ARBA" id="ARBA00022842"/>
    </source>
</evidence>
<evidence type="ECO:0000259" key="10">
    <source>
        <dbReference type="Pfam" id="PF02880"/>
    </source>
</evidence>
<keyword evidence="12" id="KW-1185">Reference proteome</keyword>
<proteinExistence type="inferred from homology"/>
<sequence>MIHIEPELLDKVNTWLTPAFDKETQEYIKTLIAEDPKTLKESFYKNLEFGTGGMRGVMGIGTNRINKYTLGKNTQGLSDYMHSVFPGEQLKVAIAYDCRHNSKSLAKIVANVFSANNIEVFLFEDLRPTPELSFALKHLNCHCGIVLTASHNPPEYNGYKVYWQDGGQLVPPQDAEIISIINALDYGAIKFEPNEKLITYIGEDIDNAFIDAAVKNGSFNTPQSAKDELNIVFTSLHGTSITAVPETLNRAGYKQVNIVEEQRVPDGDFPTVKSPNPEEPEALKMALELANKTHGDIVIGTDPDCDRLGVAVRNLDGELVLLNGNQTMVLMTAFLTEQWKKSNKINGQEFIASTIVSTPMMQNIADAYNVELKVGLTGFKWIAKMIKDFPELNFIGGGEESFGFMVGDFVRDKDAVTSTLLICEIAAQAKAEGSSVYKKLIDLYVNHGMFKERLISMTKKGIEGAQEIKQMMIDARENPLQTVNGSKVIKIEDYQLSTATNTINNTVTPLDIPKSNVLIYYTEDGSKIALRPSGTEPKIKFYISVNTVLESAAHFQSTENKLETKIDAIIKDMQLH</sequence>
<feature type="domain" description="Alpha-D-phosphohexomutase alpha/beta/alpha" evidence="8">
    <location>
        <begin position="48"/>
        <end position="185"/>
    </location>
</feature>
<dbReference type="RefSeq" id="WP_177165299.1">
    <property type="nucleotide sequence ID" value="NZ_FNQK01000006.1"/>
</dbReference>
<feature type="domain" description="Alpha-D-phosphohexomutase alpha/beta/alpha" evidence="10">
    <location>
        <begin position="323"/>
        <end position="443"/>
    </location>
</feature>
<dbReference type="Pfam" id="PF02878">
    <property type="entry name" value="PGM_PMM_I"/>
    <property type="match status" value="1"/>
</dbReference>
<dbReference type="Gene3D" id="3.30.310.50">
    <property type="entry name" value="Alpha-D-phosphohexomutase, C-terminal domain"/>
    <property type="match status" value="1"/>
</dbReference>
<dbReference type="PANTHER" id="PTHR45745:SF1">
    <property type="entry name" value="PHOSPHOGLUCOMUTASE 2B-RELATED"/>
    <property type="match status" value="1"/>
</dbReference>
<organism evidence="11 12">
    <name type="scientific">Bizionia paragorgiae</name>
    <dbReference type="NCBI Taxonomy" id="283786"/>
    <lineage>
        <taxon>Bacteria</taxon>
        <taxon>Pseudomonadati</taxon>
        <taxon>Bacteroidota</taxon>
        <taxon>Flavobacteriia</taxon>
        <taxon>Flavobacteriales</taxon>
        <taxon>Flavobacteriaceae</taxon>
        <taxon>Bizionia</taxon>
    </lineage>
</organism>
<dbReference type="InterPro" id="IPR036900">
    <property type="entry name" value="A-D-PHexomutase_C_sf"/>
</dbReference>
<evidence type="ECO:0000259" key="9">
    <source>
        <dbReference type="Pfam" id="PF02879"/>
    </source>
</evidence>
<dbReference type="EMBL" id="FNQK01000006">
    <property type="protein sequence ID" value="SEA07505.1"/>
    <property type="molecule type" value="Genomic_DNA"/>
</dbReference>
<dbReference type="Gene3D" id="3.40.120.10">
    <property type="entry name" value="Alpha-D-Glucose-1,6-Bisphosphate, subunit A, domain 3"/>
    <property type="match status" value="3"/>
</dbReference>
<dbReference type="GO" id="GO:0005975">
    <property type="term" value="P:carbohydrate metabolic process"/>
    <property type="evidence" value="ECO:0007669"/>
    <property type="project" value="InterPro"/>
</dbReference>
<dbReference type="SUPFAM" id="SSF55957">
    <property type="entry name" value="Phosphoglucomutase, C-terminal domain"/>
    <property type="match status" value="1"/>
</dbReference>
<evidence type="ECO:0000256" key="2">
    <source>
        <dbReference type="ARBA" id="ARBA00010231"/>
    </source>
</evidence>